<evidence type="ECO:0000259" key="16">
    <source>
        <dbReference type="Pfam" id="PF08345"/>
    </source>
</evidence>
<evidence type="ECO:0000256" key="1">
    <source>
        <dbReference type="ARBA" id="ARBA00003820"/>
    </source>
</evidence>
<dbReference type="PANTHER" id="PTHR30046">
    <property type="entry name" value="FLAGELLAR M-RING PROTEIN"/>
    <property type="match status" value="1"/>
</dbReference>
<comment type="similarity">
    <text evidence="4 12">Belongs to the FliF family.</text>
</comment>
<keyword evidence="8 14" id="KW-1133">Transmembrane helix</keyword>
<dbReference type="InterPro" id="IPR000067">
    <property type="entry name" value="FlgMring_FliF"/>
</dbReference>
<comment type="subcellular location">
    <subcellularLocation>
        <location evidence="2 12">Bacterial flagellum basal body</location>
    </subcellularLocation>
    <subcellularLocation>
        <location evidence="3">Cell membrane</location>
        <topology evidence="3">Multi-pass membrane protein</topology>
    </subcellularLocation>
</comment>
<dbReference type="InterPro" id="IPR045851">
    <property type="entry name" value="AMP-bd_C_sf"/>
</dbReference>
<dbReference type="GO" id="GO:0071973">
    <property type="term" value="P:bacterial-type flagellum-dependent cell motility"/>
    <property type="evidence" value="ECO:0007669"/>
    <property type="project" value="InterPro"/>
</dbReference>
<feature type="domain" description="Flagellar M-ring C-terminal" evidence="16">
    <location>
        <begin position="255"/>
        <end position="446"/>
    </location>
</feature>
<organism evidence="17 18">
    <name type="scientific">Yersinia enterocolitica</name>
    <dbReference type="NCBI Taxonomy" id="630"/>
    <lineage>
        <taxon>Bacteria</taxon>
        <taxon>Pseudomonadati</taxon>
        <taxon>Pseudomonadota</taxon>
        <taxon>Gammaproteobacteria</taxon>
        <taxon>Enterobacterales</taxon>
        <taxon>Yersiniaceae</taxon>
        <taxon>Yersinia</taxon>
    </lineage>
</organism>
<evidence type="ECO:0000256" key="11">
    <source>
        <dbReference type="ARBA" id="ARBA00025936"/>
    </source>
</evidence>
<dbReference type="Gene3D" id="3.30.300.30">
    <property type="match status" value="1"/>
</dbReference>
<evidence type="ECO:0000313" key="18">
    <source>
        <dbReference type="Proteomes" id="UP000041356"/>
    </source>
</evidence>
<feature type="region of interest" description="Disordered" evidence="13">
    <location>
        <begin position="341"/>
        <end position="374"/>
    </location>
</feature>
<dbReference type="PANTHER" id="PTHR30046:SF0">
    <property type="entry name" value="FLAGELLAR M-RING PROTEIN"/>
    <property type="match status" value="1"/>
</dbReference>
<dbReference type="GO" id="GO:0009431">
    <property type="term" value="C:bacterial-type flagellum basal body, MS ring"/>
    <property type="evidence" value="ECO:0007669"/>
    <property type="project" value="InterPro"/>
</dbReference>
<gene>
    <name evidence="17" type="primary">fliF_2</name>
    <name evidence="17" type="ORF">ERS137939_03280</name>
</gene>
<dbReference type="AlphaFoldDB" id="A0A9P1PXZ5"/>
<evidence type="ECO:0000256" key="10">
    <source>
        <dbReference type="ARBA" id="ARBA00023143"/>
    </source>
</evidence>
<reference evidence="17 18" key="1">
    <citation type="submission" date="2015-03" db="EMBL/GenBank/DDBJ databases">
        <authorList>
            <consortium name="Pathogen Informatics"/>
            <person name="Murphy D."/>
        </authorList>
    </citation>
    <scope>NUCLEOTIDE SEQUENCE [LARGE SCALE GENOMIC DNA]</scope>
    <source>
        <strain evidence="17 18">IP27818</strain>
    </source>
</reference>
<keyword evidence="6" id="KW-1003">Cell membrane</keyword>
<evidence type="ECO:0000256" key="12">
    <source>
        <dbReference type="PIRNR" id="PIRNR004862"/>
    </source>
</evidence>
<dbReference type="PRINTS" id="PR01009">
    <property type="entry name" value="FLGMRINGFLIF"/>
</dbReference>
<evidence type="ECO:0000256" key="8">
    <source>
        <dbReference type="ARBA" id="ARBA00022989"/>
    </source>
</evidence>
<sequence length="569" mass="61398">MNASITGGENRENTFTTTLARLRANPKIPLLIAAAAAVAILVALMLWAKSPDYRVLYSNLNDRDGGDIVTQLTQLNIPYRFADNGGALLIPADKVHETRLRLAQQGLPKGGAVGFELLDQEKFGISQFSEQVNYQRALEGELARTIGTLGPVLNVRVHLAMPKPSLFVREQKSPTASVTLALQPGRALDDGQINAIVYMVSSSVAGLPPANVTVVDQTGRLLTQSDSAGRDLNAAQLKFTNEVENRFQRRIETILAPMVGSGNVHAQVTAQVDFASREQTDEEYKPNQAANQGAVRSQQVSTSEQLGGTNVGGVPGALSNQPSATPVAPIEVPQATPAAGAGAAANAANAANRPATAARQTATSSNSRHDQTTNFEVDRTIRHTQQQAGMVQRLSVAVVVNYGSDKAGKPIALSKDQLAQVESLTREAMGFSTVRGDTLNVVNTPFNATDDASGSNLPFWQQPSFFDQLLNIGRYLLILLVAWILWRKLVRPLIAKKQEADKAAASVNNIVQAAQTTETAKQTKEELALRKKNQQRVSAEVQAQRIRELADKDPRIVALVIRQWMSNDQ</sequence>
<dbReference type="Pfam" id="PF08345">
    <property type="entry name" value="YscJ_FliF_C"/>
    <property type="match status" value="1"/>
</dbReference>
<keyword evidence="10 12" id="KW-0975">Bacterial flagellum</keyword>
<dbReference type="RefSeq" id="WP_019082872.1">
    <property type="nucleotide sequence ID" value="NZ_CAKODN010000009.1"/>
</dbReference>
<evidence type="ECO:0000256" key="9">
    <source>
        <dbReference type="ARBA" id="ARBA00023136"/>
    </source>
</evidence>
<comment type="subunit">
    <text evidence="11">The basal body constitutes a major portion of the flagellar organelle and consists of four rings (L,P,S, and M) mounted on a central rod. The M ring is integral to the inner membrane of the cell and may be connected to the flagellar rod via the S ring. The S (supramembrane ring) lies just distal to the M ring. The L and P rings lie in the outer membrane and the periplasmic space, respectively.</text>
</comment>
<comment type="caution">
    <text evidence="17">The sequence shown here is derived from an EMBL/GenBank/DDBJ whole genome shotgun (WGS) entry which is preliminary data.</text>
</comment>
<dbReference type="Pfam" id="PF01514">
    <property type="entry name" value="YscJ_FliF"/>
    <property type="match status" value="1"/>
</dbReference>
<feature type="compositionally biased region" description="Polar residues" evidence="13">
    <location>
        <begin position="288"/>
        <end position="308"/>
    </location>
</feature>
<evidence type="ECO:0000259" key="15">
    <source>
        <dbReference type="Pfam" id="PF01514"/>
    </source>
</evidence>
<dbReference type="PIRSF" id="PIRSF004862">
    <property type="entry name" value="FliF"/>
    <property type="match status" value="1"/>
</dbReference>
<dbReference type="GO" id="GO:0005886">
    <property type="term" value="C:plasma membrane"/>
    <property type="evidence" value="ECO:0007669"/>
    <property type="project" value="UniProtKB-SubCell"/>
</dbReference>
<evidence type="ECO:0000256" key="4">
    <source>
        <dbReference type="ARBA" id="ARBA00007971"/>
    </source>
</evidence>
<proteinExistence type="inferred from homology"/>
<dbReference type="InterPro" id="IPR043427">
    <property type="entry name" value="YscJ/FliF"/>
</dbReference>
<dbReference type="InterPro" id="IPR013556">
    <property type="entry name" value="Flag_M-ring_C"/>
</dbReference>
<evidence type="ECO:0000256" key="13">
    <source>
        <dbReference type="SAM" id="MobiDB-lite"/>
    </source>
</evidence>
<accession>A0A9P1PXZ5</accession>
<protein>
    <recommendedName>
        <fullName evidence="5 12">Flagellar M-ring protein</fullName>
    </recommendedName>
</protein>
<feature type="region of interest" description="Disordered" evidence="13">
    <location>
        <begin position="276"/>
        <end position="328"/>
    </location>
</feature>
<keyword evidence="17" id="KW-0969">Cilium</keyword>
<evidence type="ECO:0000256" key="3">
    <source>
        <dbReference type="ARBA" id="ARBA00004651"/>
    </source>
</evidence>
<keyword evidence="17" id="KW-0282">Flagellum</keyword>
<feature type="domain" description="Flagellar M-ring N-terminal" evidence="15">
    <location>
        <begin position="49"/>
        <end position="223"/>
    </location>
</feature>
<evidence type="ECO:0000256" key="5">
    <source>
        <dbReference type="ARBA" id="ARBA00017949"/>
    </source>
</evidence>
<feature type="compositionally biased region" description="Basic and acidic residues" evidence="13">
    <location>
        <begin position="276"/>
        <end position="285"/>
    </location>
</feature>
<name>A0A9P1PXZ5_YEREN</name>
<feature type="compositionally biased region" description="Low complexity" evidence="13">
    <location>
        <begin position="341"/>
        <end position="366"/>
    </location>
</feature>
<keyword evidence="9 14" id="KW-0472">Membrane</keyword>
<dbReference type="InterPro" id="IPR006182">
    <property type="entry name" value="FliF_N_dom"/>
</dbReference>
<evidence type="ECO:0000313" key="17">
    <source>
        <dbReference type="EMBL" id="CNG11626.1"/>
    </source>
</evidence>
<feature type="transmembrane region" description="Helical" evidence="14">
    <location>
        <begin position="28"/>
        <end position="48"/>
    </location>
</feature>
<keyword evidence="17" id="KW-0966">Cell projection</keyword>
<dbReference type="NCBIfam" id="TIGR00206">
    <property type="entry name" value="fliF"/>
    <property type="match status" value="1"/>
</dbReference>
<dbReference type="EMBL" id="CPZF01000009">
    <property type="protein sequence ID" value="CNG11626.1"/>
    <property type="molecule type" value="Genomic_DNA"/>
</dbReference>
<evidence type="ECO:0000256" key="7">
    <source>
        <dbReference type="ARBA" id="ARBA00022692"/>
    </source>
</evidence>
<evidence type="ECO:0000256" key="2">
    <source>
        <dbReference type="ARBA" id="ARBA00004117"/>
    </source>
</evidence>
<evidence type="ECO:0000256" key="14">
    <source>
        <dbReference type="SAM" id="Phobius"/>
    </source>
</evidence>
<dbReference type="Proteomes" id="UP000041356">
    <property type="component" value="Unassembled WGS sequence"/>
</dbReference>
<keyword evidence="7 14" id="KW-0812">Transmembrane</keyword>
<evidence type="ECO:0000256" key="6">
    <source>
        <dbReference type="ARBA" id="ARBA00022475"/>
    </source>
</evidence>
<dbReference type="GO" id="GO:0003774">
    <property type="term" value="F:cytoskeletal motor activity"/>
    <property type="evidence" value="ECO:0007669"/>
    <property type="project" value="InterPro"/>
</dbReference>
<comment type="function">
    <text evidence="1 12">The M ring may be actively involved in energy transduction.</text>
</comment>